<comment type="caution">
    <text evidence="5">The sequence shown here is derived from an EMBL/GenBank/DDBJ whole genome shotgun (WGS) entry which is preliminary data.</text>
</comment>
<evidence type="ECO:0000259" key="4">
    <source>
        <dbReference type="Pfam" id="PF25779"/>
    </source>
</evidence>
<feature type="compositionally biased region" description="Basic and acidic residues" evidence="2">
    <location>
        <begin position="327"/>
        <end position="336"/>
    </location>
</feature>
<dbReference type="Pfam" id="PF25779">
    <property type="entry name" value="Tubulin-bind_CPAP"/>
    <property type="match status" value="1"/>
</dbReference>
<dbReference type="GO" id="GO:0005814">
    <property type="term" value="C:centriole"/>
    <property type="evidence" value="ECO:0007669"/>
    <property type="project" value="TreeGrafter"/>
</dbReference>
<dbReference type="InterPro" id="IPR009852">
    <property type="entry name" value="CENPJ_C_dom"/>
</dbReference>
<dbReference type="PANTHER" id="PTHR10331:SF27">
    <property type="entry name" value="CENTROMERE PROTEIN J"/>
    <property type="match status" value="1"/>
</dbReference>
<feature type="compositionally biased region" description="Polar residues" evidence="2">
    <location>
        <begin position="681"/>
        <end position="693"/>
    </location>
</feature>
<evidence type="ECO:0000259" key="3">
    <source>
        <dbReference type="Pfam" id="PF07202"/>
    </source>
</evidence>
<evidence type="ECO:0008006" key="7">
    <source>
        <dbReference type="Google" id="ProtNLM"/>
    </source>
</evidence>
<feature type="region of interest" description="Disordered" evidence="2">
    <location>
        <begin position="980"/>
        <end position="1094"/>
    </location>
</feature>
<dbReference type="GO" id="GO:0015631">
    <property type="term" value="F:tubulin binding"/>
    <property type="evidence" value="ECO:0007669"/>
    <property type="project" value="TreeGrafter"/>
</dbReference>
<feature type="domain" description="CENPJ tubulin-binding region" evidence="4">
    <location>
        <begin position="305"/>
        <end position="367"/>
    </location>
</feature>
<comment type="similarity">
    <text evidence="1">Belongs to the TCP10 family.</text>
</comment>
<feature type="compositionally biased region" description="Polar residues" evidence="2">
    <location>
        <begin position="282"/>
        <end position="292"/>
    </location>
</feature>
<feature type="region of interest" description="Disordered" evidence="2">
    <location>
        <begin position="201"/>
        <end position="499"/>
    </location>
</feature>
<evidence type="ECO:0000256" key="1">
    <source>
        <dbReference type="ARBA" id="ARBA00005627"/>
    </source>
</evidence>
<gene>
    <name evidence="5" type="ORF">JZ751_025523</name>
</gene>
<dbReference type="InterPro" id="IPR047002">
    <property type="entry name" value="Tcp10_C_sf"/>
</dbReference>
<feature type="domain" description="Centromere protein J C-terminal" evidence="3">
    <location>
        <begin position="1204"/>
        <end position="1238"/>
    </location>
</feature>
<feature type="compositionally biased region" description="Basic and acidic residues" evidence="2">
    <location>
        <begin position="980"/>
        <end position="1001"/>
    </location>
</feature>
<accession>A0A8T2MY57</accession>
<feature type="region of interest" description="Disordered" evidence="2">
    <location>
        <begin position="912"/>
        <end position="936"/>
    </location>
</feature>
<protein>
    <recommendedName>
        <fullName evidence="7">Centromere protein J</fullName>
    </recommendedName>
</protein>
<dbReference type="InterPro" id="IPR058029">
    <property type="entry name" value="Tubulin-bd_CENPJ"/>
</dbReference>
<evidence type="ECO:0000256" key="2">
    <source>
        <dbReference type="SAM" id="MobiDB-lite"/>
    </source>
</evidence>
<sequence length="1285" mass="141439">MLSPAGMQNLESDFVARWMPCSSRAGVILNPSLDLARSLRSSSSWAAQDVDDSFSAQFAPLPYSSNSSSVSVDYIGPEAATATCMSDQLSGKATVMDLSNATSALHTDPSSVIQGFSMELDSADPSKQPPEDLMLKLEELRAWQQQVQEKLKAHQMEQLQQLLEEQQRLLGLVHITHQASAGDAEVSQFTEGEWEEVTVLEQPPQAPPPDPQHQPLSPLQCSPRGPSLQCTAAALHPHPEEEEAEESGRAIDRWKQQWRDDQPLGNRREHDDDDDDDEDDSQLTTLSVSAASPQAVDRTGEDLQQEDRPIRPGIGGRSQTFEELLEEQLKMEEQRLKSGLQKPSPMAATNPKRPFLKRGEGLSRFTRGKTPPAGREGKEVPRVQPKLSVPQSAEPSEERHRPPIHRKTAVLGKEPSAPPASTNRARPEVKPGSALRPCSFPGPHRQNSNGPNRALPHSRGKQPKSTNPQLQEGPSPPKSQNAPGGRAVAREVESMGQSGVTVAVQRQEVGGAGLKVAAQGTARAAPGQVTPLELSSWDVERQRERVELGEFELLEQAAEELSFSSNSSFVIKVLELDRQNSRGRQHFRRLSSTPIKSLPKASLPKVGQGGEAGAMPGQTESAWATCPTATVTTSWGDSEAGFGRQEAEETSDPGGSDSERAEDSLPEPEALRNKPALPSSPCFSPSQAQYDKTSYQDEDGGRGGECDDAGDHDNSTLMEGDGQGQGLVFDDDDTWNDTEDAGNGEDDDSDAERGVITHNAPGAGSDGMLRRKVSVARATPPESEPQGNSNDEALEPPPTSQLVAKLFPSLKPKAKPTPAAPPGTAVEPGAGPQSRLLRERLVELELEIERFRSENAALASQRLEREKALEALRKERAEFERMKAEELAKLEELKKEEMRKLQKERKLFEKHASAARAIPDKKEREEIQSLKQQLSSVQEELRRREARWSSTHGRLRQQLEALGTENSALREEVRALERLRLSAWKRDEADRGKEREKDSSRKSMGVSVITTTRSKSTSPPGAVKAVSSLSSSAKEAQRRSSPPCRASQGSSSRKSPSVPAPMCGTQKWAGPDQEWPITAQRPKTPISPPMADKPQTELCEEEEERSQEEFTHPDGKVERVLPCGGRLILFPNGTRKEVSADGRSVRVTFFNGDVKQIMEDQRVIYYYADAQTTHTTYPDGMEKHFPDGRKEITFPDQTVKNLGPDGEEESVFPDGTIIQVKRDGTKVIQFNSGQKEVHTEQFKRREYPDGTVKTVYSDGRQETRYPTGRLRIKDKDGRVVMDTRT</sequence>
<feature type="compositionally biased region" description="Acidic residues" evidence="2">
    <location>
        <begin position="729"/>
        <end position="750"/>
    </location>
</feature>
<dbReference type="Proteomes" id="UP000824540">
    <property type="component" value="Unassembled WGS sequence"/>
</dbReference>
<dbReference type="PANTHER" id="PTHR10331">
    <property type="entry name" value="T COMPLEX PROTEIN 10"/>
    <property type="match status" value="1"/>
</dbReference>
<dbReference type="Pfam" id="PF07202">
    <property type="entry name" value="Tcp10_C"/>
    <property type="match status" value="3"/>
</dbReference>
<feature type="compositionally biased region" description="Low complexity" evidence="2">
    <location>
        <begin position="1022"/>
        <end position="1034"/>
    </location>
</feature>
<feature type="compositionally biased region" description="Acidic residues" evidence="2">
    <location>
        <begin position="271"/>
        <end position="281"/>
    </location>
</feature>
<evidence type="ECO:0000313" key="5">
    <source>
        <dbReference type="EMBL" id="KAG9330402.1"/>
    </source>
</evidence>
<feature type="compositionally biased region" description="Basic and acidic residues" evidence="2">
    <location>
        <begin position="246"/>
        <end position="270"/>
    </location>
</feature>
<dbReference type="EMBL" id="JAFBMS010000623">
    <property type="protein sequence ID" value="KAG9330402.1"/>
    <property type="molecule type" value="Genomic_DNA"/>
</dbReference>
<feature type="compositionally biased region" description="Polar residues" evidence="2">
    <location>
        <begin position="463"/>
        <end position="482"/>
    </location>
</feature>
<organism evidence="5 6">
    <name type="scientific">Albula glossodonta</name>
    <name type="common">roundjaw bonefish</name>
    <dbReference type="NCBI Taxonomy" id="121402"/>
    <lineage>
        <taxon>Eukaryota</taxon>
        <taxon>Metazoa</taxon>
        <taxon>Chordata</taxon>
        <taxon>Craniata</taxon>
        <taxon>Vertebrata</taxon>
        <taxon>Euteleostomi</taxon>
        <taxon>Actinopterygii</taxon>
        <taxon>Neopterygii</taxon>
        <taxon>Teleostei</taxon>
        <taxon>Albuliformes</taxon>
        <taxon>Albulidae</taxon>
        <taxon>Albula</taxon>
    </lineage>
</organism>
<feature type="compositionally biased region" description="Polar residues" evidence="2">
    <location>
        <begin position="618"/>
        <end position="636"/>
    </location>
</feature>
<feature type="compositionally biased region" description="Basic and acidic residues" evidence="2">
    <location>
        <begin position="699"/>
        <end position="714"/>
    </location>
</feature>
<dbReference type="InterPro" id="IPR026581">
    <property type="entry name" value="TCP10L/CENPJ"/>
</dbReference>
<dbReference type="GO" id="GO:0060271">
    <property type="term" value="P:cilium assembly"/>
    <property type="evidence" value="ECO:0007669"/>
    <property type="project" value="TreeGrafter"/>
</dbReference>
<feature type="domain" description="Centromere protein J C-terminal" evidence="3">
    <location>
        <begin position="1107"/>
        <end position="1138"/>
    </location>
</feature>
<dbReference type="GO" id="GO:0005813">
    <property type="term" value="C:centrosome"/>
    <property type="evidence" value="ECO:0007669"/>
    <property type="project" value="TreeGrafter"/>
</dbReference>
<feature type="compositionally biased region" description="Basic and acidic residues" evidence="2">
    <location>
        <begin position="298"/>
        <end position="310"/>
    </location>
</feature>
<feature type="compositionally biased region" description="Low complexity" evidence="2">
    <location>
        <begin position="822"/>
        <end position="832"/>
    </location>
</feature>
<feature type="domain" description="Centromere protein J C-terminal" evidence="3">
    <location>
        <begin position="1242"/>
        <end position="1271"/>
    </location>
</feature>
<dbReference type="OrthoDB" id="10252174at2759"/>
<keyword evidence="6" id="KW-1185">Reference proteome</keyword>
<feature type="compositionally biased region" description="Polar residues" evidence="2">
    <location>
        <begin position="1008"/>
        <end position="1019"/>
    </location>
</feature>
<evidence type="ECO:0000313" key="6">
    <source>
        <dbReference type="Proteomes" id="UP000824540"/>
    </source>
</evidence>
<dbReference type="GO" id="GO:0061511">
    <property type="term" value="P:centriole elongation"/>
    <property type="evidence" value="ECO:0007669"/>
    <property type="project" value="TreeGrafter"/>
</dbReference>
<feature type="region of interest" description="Disordered" evidence="2">
    <location>
        <begin position="582"/>
        <end position="835"/>
    </location>
</feature>
<reference evidence="5" key="1">
    <citation type="thesis" date="2021" institute="BYU ScholarsArchive" country="Provo, UT, USA">
        <title>Applications of and Algorithms for Genome Assembly and Genomic Analyses with an Emphasis on Marine Teleosts.</title>
        <authorList>
            <person name="Pickett B.D."/>
        </authorList>
    </citation>
    <scope>NUCLEOTIDE SEQUENCE</scope>
    <source>
        <strain evidence="5">HI-2016</strain>
    </source>
</reference>
<dbReference type="Gene3D" id="2.60.450.20">
    <property type="match status" value="1"/>
</dbReference>
<proteinExistence type="inferred from homology"/>
<name>A0A8T2MY57_9TELE</name>
<feature type="compositionally biased region" description="Basic and acidic residues" evidence="2">
    <location>
        <begin position="912"/>
        <end position="928"/>
    </location>
</feature>